<feature type="compositionally biased region" description="Basic and acidic residues" evidence="5">
    <location>
        <begin position="142"/>
        <end position="159"/>
    </location>
</feature>
<dbReference type="AlphaFoldDB" id="A0A1Y1UCT1"/>
<feature type="transmembrane region" description="Helical" evidence="6">
    <location>
        <begin position="248"/>
        <end position="265"/>
    </location>
</feature>
<keyword evidence="8" id="KW-1185">Reference proteome</keyword>
<feature type="compositionally biased region" description="Polar residues" evidence="5">
    <location>
        <begin position="79"/>
        <end position="88"/>
    </location>
</feature>
<dbReference type="Proteomes" id="UP000193218">
    <property type="component" value="Unassembled WGS sequence"/>
</dbReference>
<sequence>MPPRTRQQTAPPSSSSRTTALQTPEKTATKRAATRSTTSSRRTTRSLSVQLAERERSADISTTASPTPVLDPESDTEDTTIVTGSATPDQVEEDEMLHSHRTEQHGLRERNIEDLAELEEKGLLRSLSPSDQEDGIPTPRRKGNDDEKQRHLSLERTFERSGSVESEEGSGLSSPRDRRAFAVLVLLYLLQGIPLGLTFGTLPFLLKPKLSYSQLGVFSLATWPYSLKLLWSPIVDAWFVRKWGRRKSWIVPVQAVVGLGLWLIGGRIEDWLADDVVDVHFITTVFMCLILAAATQDIAVDGWALTLLSQQNLSYASTAQTIGIGIGNALSFTVFLAFNSVEFSNKYFRSSPLDYGLVSLGGYIRFWGIVFIAATIGIAIWTREDPVSEDDPDMDVKKVYKIMWSIFRLKNIQSLLIVHLTCKLGFQVNDSVTGLKLLEKGLSKEDLAIAVLLDFPAQMIAGWLVAKWSRPTSSKHPLTAGTGSLLKPWVYAFWARLGMALVATAVVYGFPKSGNVGTGYLAMVIMTTLLSSLTSTIQFIGICAFHTHIADPRVGGSSMTLLNTVSNLGGTLPKPIILRLVDLFTKYGCSIGNRIDRHLALSDCNAGHGSKLCEAQGGYCVITTDGYYIMSFVCVLIGGTLLIKLIIPTVRRLEAQPMSSWRVKIPL</sequence>
<feature type="transmembrane region" description="Helical" evidence="6">
    <location>
        <begin position="627"/>
        <end position="647"/>
    </location>
</feature>
<evidence type="ECO:0000256" key="6">
    <source>
        <dbReference type="SAM" id="Phobius"/>
    </source>
</evidence>
<comment type="caution">
    <text evidence="7">The sequence shown here is derived from an EMBL/GenBank/DDBJ whole genome shotgun (WGS) entry which is preliminary data.</text>
</comment>
<dbReference type="GO" id="GO:0035348">
    <property type="term" value="P:acetyl-CoA transmembrane transport"/>
    <property type="evidence" value="ECO:0007669"/>
    <property type="project" value="InterPro"/>
</dbReference>
<keyword evidence="3 6" id="KW-1133">Transmembrane helix</keyword>
<evidence type="ECO:0000256" key="2">
    <source>
        <dbReference type="ARBA" id="ARBA00022692"/>
    </source>
</evidence>
<feature type="transmembrane region" description="Helical" evidence="6">
    <location>
        <begin position="520"/>
        <end position="549"/>
    </location>
</feature>
<dbReference type="InParanoid" id="A0A1Y1UCT1"/>
<name>A0A1Y1UCT1_9TREE</name>
<feature type="compositionally biased region" description="Low complexity" evidence="5">
    <location>
        <begin position="1"/>
        <end position="20"/>
    </location>
</feature>
<gene>
    <name evidence="7" type="ORF">BD324DRAFT_632313</name>
</gene>
<dbReference type="Pfam" id="PF13000">
    <property type="entry name" value="Acatn"/>
    <property type="match status" value="2"/>
</dbReference>
<feature type="compositionally biased region" description="Basic and acidic residues" evidence="5">
    <location>
        <begin position="96"/>
        <end position="123"/>
    </location>
</feature>
<dbReference type="InterPro" id="IPR036259">
    <property type="entry name" value="MFS_trans_sf"/>
</dbReference>
<feature type="compositionally biased region" description="Low complexity" evidence="5">
    <location>
        <begin position="161"/>
        <end position="174"/>
    </location>
</feature>
<organism evidence="7 8">
    <name type="scientific">Kockovaella imperatae</name>
    <dbReference type="NCBI Taxonomy" id="4999"/>
    <lineage>
        <taxon>Eukaryota</taxon>
        <taxon>Fungi</taxon>
        <taxon>Dikarya</taxon>
        <taxon>Basidiomycota</taxon>
        <taxon>Agaricomycotina</taxon>
        <taxon>Tremellomycetes</taxon>
        <taxon>Tremellales</taxon>
        <taxon>Cuniculitremaceae</taxon>
        <taxon>Kockovaella</taxon>
    </lineage>
</organism>
<feature type="transmembrane region" description="Helical" evidence="6">
    <location>
        <begin position="362"/>
        <end position="382"/>
    </location>
</feature>
<dbReference type="GeneID" id="33558319"/>
<keyword evidence="4 6" id="KW-0472">Membrane</keyword>
<dbReference type="InterPro" id="IPR024371">
    <property type="entry name" value="AcetylCoA_trans_1-like"/>
</dbReference>
<dbReference type="RefSeq" id="XP_021869506.1">
    <property type="nucleotide sequence ID" value="XM_022016510.1"/>
</dbReference>
<evidence type="ECO:0000313" key="7">
    <source>
        <dbReference type="EMBL" id="ORX35316.1"/>
    </source>
</evidence>
<dbReference type="FunCoup" id="A0A1Y1UCT1">
    <property type="interactions" value="98"/>
</dbReference>
<dbReference type="PANTHER" id="PTHR12778:SF9">
    <property type="entry name" value="ACETYL-COENZYME A TRANSPORTER 1"/>
    <property type="match status" value="1"/>
</dbReference>
<evidence type="ECO:0000256" key="4">
    <source>
        <dbReference type="ARBA" id="ARBA00023136"/>
    </source>
</evidence>
<evidence type="ECO:0000313" key="8">
    <source>
        <dbReference type="Proteomes" id="UP000193218"/>
    </source>
</evidence>
<protein>
    <submittedName>
        <fullName evidence="7">Acetyl-coenzyme A transporter 1-domain-containing protein</fullName>
    </submittedName>
</protein>
<dbReference type="FunFam" id="1.20.1250.20:FF:000289">
    <property type="entry name" value="Acetyl-coenzyme A transporter 1"/>
    <property type="match status" value="1"/>
</dbReference>
<dbReference type="GO" id="GO:0016020">
    <property type="term" value="C:membrane"/>
    <property type="evidence" value="ECO:0007669"/>
    <property type="project" value="UniProtKB-SubCell"/>
</dbReference>
<dbReference type="GO" id="GO:0008521">
    <property type="term" value="F:acetyl-CoA transmembrane transporter activity"/>
    <property type="evidence" value="ECO:0007669"/>
    <property type="project" value="InterPro"/>
</dbReference>
<feature type="transmembrane region" description="Helical" evidence="6">
    <location>
        <begin position="180"/>
        <end position="206"/>
    </location>
</feature>
<dbReference type="SUPFAM" id="SSF103473">
    <property type="entry name" value="MFS general substrate transporter"/>
    <property type="match status" value="1"/>
</dbReference>
<keyword evidence="2 6" id="KW-0812">Transmembrane</keyword>
<dbReference type="STRING" id="4999.A0A1Y1UCT1"/>
<evidence type="ECO:0000256" key="1">
    <source>
        <dbReference type="ARBA" id="ARBA00004141"/>
    </source>
</evidence>
<feature type="region of interest" description="Disordered" evidence="5">
    <location>
        <begin position="1"/>
        <end position="174"/>
    </location>
</feature>
<feature type="transmembrane region" description="Helical" evidence="6">
    <location>
        <begin position="319"/>
        <end position="341"/>
    </location>
</feature>
<dbReference type="InterPro" id="IPR004752">
    <property type="entry name" value="AmpG_permease/AT-1"/>
</dbReference>
<evidence type="ECO:0000256" key="5">
    <source>
        <dbReference type="SAM" id="MobiDB-lite"/>
    </source>
</evidence>
<proteinExistence type="predicted"/>
<feature type="compositionally biased region" description="Low complexity" evidence="5">
    <location>
        <begin position="30"/>
        <end position="41"/>
    </location>
</feature>
<accession>A0A1Y1UCT1</accession>
<dbReference type="PANTHER" id="PTHR12778">
    <property type="entry name" value="SOLUTE CARRIER FAMILY 33 ACETYL-COA TRANSPORTER -RELATED"/>
    <property type="match status" value="1"/>
</dbReference>
<comment type="subcellular location">
    <subcellularLocation>
        <location evidence="1">Membrane</location>
        <topology evidence="1">Multi-pass membrane protein</topology>
    </subcellularLocation>
</comment>
<feature type="transmembrane region" description="Helical" evidence="6">
    <location>
        <begin position="489"/>
        <end position="508"/>
    </location>
</feature>
<feature type="transmembrane region" description="Helical" evidence="6">
    <location>
        <begin position="277"/>
        <end position="299"/>
    </location>
</feature>
<dbReference type="Gene3D" id="1.20.1250.20">
    <property type="entry name" value="MFS general substrate transporter like domains"/>
    <property type="match status" value="1"/>
</dbReference>
<dbReference type="OrthoDB" id="6415790at2759"/>
<evidence type="ECO:0000256" key="3">
    <source>
        <dbReference type="ARBA" id="ARBA00022989"/>
    </source>
</evidence>
<reference evidence="7 8" key="1">
    <citation type="submission" date="2017-03" db="EMBL/GenBank/DDBJ databases">
        <title>Widespread Adenine N6-methylation of Active Genes in Fungi.</title>
        <authorList>
            <consortium name="DOE Joint Genome Institute"/>
            <person name="Mondo S.J."/>
            <person name="Dannebaum R.O."/>
            <person name="Kuo R.C."/>
            <person name="Louie K.B."/>
            <person name="Bewick A.J."/>
            <person name="Labutti K."/>
            <person name="Haridas S."/>
            <person name="Kuo A."/>
            <person name="Salamov A."/>
            <person name="Ahrendt S.R."/>
            <person name="Lau R."/>
            <person name="Bowen B.P."/>
            <person name="Lipzen A."/>
            <person name="Sullivan W."/>
            <person name="Andreopoulos W.B."/>
            <person name="Clum A."/>
            <person name="Lindquist E."/>
            <person name="Daum C."/>
            <person name="Northen T.R."/>
            <person name="Ramamoorthy G."/>
            <person name="Schmitz R.J."/>
            <person name="Gryganskyi A."/>
            <person name="Culley D."/>
            <person name="Magnuson J."/>
            <person name="James T.Y."/>
            <person name="O'Malley M.A."/>
            <person name="Stajich J.E."/>
            <person name="Spatafora J.W."/>
            <person name="Visel A."/>
            <person name="Grigoriev I.V."/>
        </authorList>
    </citation>
    <scope>NUCLEOTIDE SEQUENCE [LARGE SCALE GENOMIC DNA]</scope>
    <source>
        <strain evidence="7 8">NRRL Y-17943</strain>
    </source>
</reference>
<dbReference type="EMBL" id="NBSH01000011">
    <property type="protein sequence ID" value="ORX35316.1"/>
    <property type="molecule type" value="Genomic_DNA"/>
</dbReference>